<proteinExistence type="predicted"/>
<comment type="caution">
    <text evidence="2">The sequence shown here is derived from an EMBL/GenBank/DDBJ whole genome shotgun (WGS) entry which is preliminary data.</text>
</comment>
<feature type="compositionally biased region" description="Basic and acidic residues" evidence="1">
    <location>
        <begin position="1"/>
        <end position="15"/>
    </location>
</feature>
<organism evidence="2 3">
    <name type="scientific">Parelaphostrongylus tenuis</name>
    <name type="common">Meningeal worm</name>
    <dbReference type="NCBI Taxonomy" id="148309"/>
    <lineage>
        <taxon>Eukaryota</taxon>
        <taxon>Metazoa</taxon>
        <taxon>Ecdysozoa</taxon>
        <taxon>Nematoda</taxon>
        <taxon>Chromadorea</taxon>
        <taxon>Rhabditida</taxon>
        <taxon>Rhabditina</taxon>
        <taxon>Rhabditomorpha</taxon>
        <taxon>Strongyloidea</taxon>
        <taxon>Metastrongylidae</taxon>
        <taxon>Parelaphostrongylus</taxon>
    </lineage>
</organism>
<reference evidence="2" key="1">
    <citation type="submission" date="2021-06" db="EMBL/GenBank/DDBJ databases">
        <title>Parelaphostrongylus tenuis whole genome reference sequence.</title>
        <authorList>
            <person name="Garwood T.J."/>
            <person name="Larsen P.A."/>
            <person name="Fountain-Jones N.M."/>
            <person name="Garbe J.R."/>
            <person name="Macchietto M.G."/>
            <person name="Kania S.A."/>
            <person name="Gerhold R.W."/>
            <person name="Richards J.E."/>
            <person name="Wolf T.M."/>
        </authorList>
    </citation>
    <scope>NUCLEOTIDE SEQUENCE</scope>
    <source>
        <strain evidence="2">MNPRO001-30</strain>
        <tissue evidence="2">Meninges</tissue>
    </source>
</reference>
<protein>
    <submittedName>
        <fullName evidence="2">Uncharacterized protein</fullName>
    </submittedName>
</protein>
<keyword evidence="3" id="KW-1185">Reference proteome</keyword>
<accession>A0AAD5QZC3</accession>
<dbReference type="Proteomes" id="UP001196413">
    <property type="component" value="Unassembled WGS sequence"/>
</dbReference>
<dbReference type="AlphaFoldDB" id="A0AAD5QZC3"/>
<evidence type="ECO:0000313" key="3">
    <source>
        <dbReference type="Proteomes" id="UP001196413"/>
    </source>
</evidence>
<feature type="region of interest" description="Disordered" evidence="1">
    <location>
        <begin position="1"/>
        <end position="28"/>
    </location>
</feature>
<evidence type="ECO:0000313" key="2">
    <source>
        <dbReference type="EMBL" id="KAJ1366582.1"/>
    </source>
</evidence>
<dbReference type="EMBL" id="JAHQIW010005586">
    <property type="protein sequence ID" value="KAJ1366582.1"/>
    <property type="molecule type" value="Genomic_DNA"/>
</dbReference>
<name>A0AAD5QZC3_PARTN</name>
<sequence>MRLLGDSRKYPREPKFLPGDSHSGRGEVDVVRHGEDCVCRGRHGDRGGKTELTIEVPSSGQLRVEVRVTQQKD</sequence>
<gene>
    <name evidence="2" type="ORF">KIN20_027272</name>
</gene>
<evidence type="ECO:0000256" key="1">
    <source>
        <dbReference type="SAM" id="MobiDB-lite"/>
    </source>
</evidence>